<dbReference type="InterPro" id="IPR029151">
    <property type="entry name" value="Sensor-like_sf"/>
</dbReference>
<dbReference type="FunFam" id="1.10.287.950:FF:000001">
    <property type="entry name" value="Methyl-accepting chemotaxis sensory transducer"/>
    <property type="match status" value="1"/>
</dbReference>
<dbReference type="RefSeq" id="WP_304185380.1">
    <property type="nucleotide sequence ID" value="NZ_DRGM01000208.1"/>
</dbReference>
<organism evidence="9">
    <name type="scientific">Pseudoalteromonas prydzensis</name>
    <dbReference type="NCBI Taxonomy" id="182141"/>
    <lineage>
        <taxon>Bacteria</taxon>
        <taxon>Pseudomonadati</taxon>
        <taxon>Pseudomonadota</taxon>
        <taxon>Gammaproteobacteria</taxon>
        <taxon>Alteromonadales</taxon>
        <taxon>Pseudoalteromonadaceae</taxon>
        <taxon>Pseudoalteromonas</taxon>
    </lineage>
</organism>
<dbReference type="SMART" id="SM00304">
    <property type="entry name" value="HAMP"/>
    <property type="match status" value="1"/>
</dbReference>
<feature type="coiled-coil region" evidence="5">
    <location>
        <begin position="462"/>
        <end position="489"/>
    </location>
</feature>
<proteinExistence type="inferred from homology"/>
<name>A0A7V1GGL9_9GAMM</name>
<dbReference type="PROSITE" id="PS50885">
    <property type="entry name" value="HAMP"/>
    <property type="match status" value="1"/>
</dbReference>
<keyword evidence="6" id="KW-0812">Transmembrane</keyword>
<dbReference type="Pfam" id="PF17201">
    <property type="entry name" value="Cache_3-Cache_2"/>
    <property type="match status" value="1"/>
</dbReference>
<dbReference type="GO" id="GO:0016020">
    <property type="term" value="C:membrane"/>
    <property type="evidence" value="ECO:0007669"/>
    <property type="project" value="UniProtKB-SubCell"/>
</dbReference>
<dbReference type="AlphaFoldDB" id="A0A7V1GGL9"/>
<feature type="transmembrane region" description="Helical" evidence="6">
    <location>
        <begin position="12"/>
        <end position="35"/>
    </location>
</feature>
<dbReference type="PANTHER" id="PTHR32089:SF74">
    <property type="entry name" value="METHYL-ACCEPTING CHEMOTAXIS PROTEIN AER"/>
    <property type="match status" value="1"/>
</dbReference>
<feature type="domain" description="Methyl-accepting transducer" evidence="7">
    <location>
        <begin position="394"/>
        <end position="630"/>
    </location>
</feature>
<evidence type="ECO:0000256" key="1">
    <source>
        <dbReference type="ARBA" id="ARBA00004370"/>
    </source>
</evidence>
<evidence type="ECO:0000256" key="5">
    <source>
        <dbReference type="SAM" id="Coils"/>
    </source>
</evidence>
<dbReference type="Pfam" id="PF00015">
    <property type="entry name" value="MCPsignal"/>
    <property type="match status" value="1"/>
</dbReference>
<dbReference type="Pfam" id="PF00672">
    <property type="entry name" value="HAMP"/>
    <property type="match status" value="1"/>
</dbReference>
<dbReference type="CDD" id="cd06225">
    <property type="entry name" value="HAMP"/>
    <property type="match status" value="1"/>
</dbReference>
<sequence>MSYRNWPIAKQIGALAFLLSLCVFSIVGVSSYMVAKAIFTDKSEFAIESETHQIANLLELQYSSLLAIASRNADVFQTMYPADFQLSSEKVTVVNQQVPVLLHNNQAVNNDMSVVDQYAALTRGNATVFVRDGDDFFRIATSLKKADGQRAVGTYLGKKHPGYQTLMAGDTYQGYAQLFGNEYMTVYKPVMDSANKVIGILYIGFNINDSMSSLRETVKALVIEETGHLSIFNNANNTVIVAKNAEPNAAVSSNLLEGLTPEQLQQNTPFYYSNATGKLMFSYSEPIKGWNWTILARVNADELDDESIQLMTVNAIASVVGIAMITALLSWVLVKTLTPLKQLTKTVDRLGNGDLSEQLSSSNAHSHNEVDQITASVSAMAGELRKLIFALQSSIVQLESQAVKSQTEAQTNGQEAHEMMAQTAQIATAIEQMSCSIKDVANNATEGAARTEQVDKDAQSGRSQLNQVIEDLMQLSEQLNNSHQAVEQVNLASNEISKVTEVINAIAEQTNLLALNAAIEAARAGEQGRGFAVVADEVRTLAQRTQKSIVEISNTIEQLQNQVGTATRQMQQSQQLGIKSADEGKQTGEQLNLITASIGDLTRSSSNIAEATEQQSTVANEITQNLHLISQLAKDAESRTEGSIYSADELIQLADKIKQQISFFKVK</sequence>
<keyword evidence="6" id="KW-0472">Membrane</keyword>
<dbReference type="CDD" id="cd11386">
    <property type="entry name" value="MCP_signal"/>
    <property type="match status" value="1"/>
</dbReference>
<gene>
    <name evidence="9" type="ORF">ENH88_21225</name>
</gene>
<dbReference type="PANTHER" id="PTHR32089">
    <property type="entry name" value="METHYL-ACCEPTING CHEMOTAXIS PROTEIN MCPB"/>
    <property type="match status" value="1"/>
</dbReference>
<evidence type="ECO:0000259" key="8">
    <source>
        <dbReference type="PROSITE" id="PS50885"/>
    </source>
</evidence>
<dbReference type="GO" id="GO:0006935">
    <property type="term" value="P:chemotaxis"/>
    <property type="evidence" value="ECO:0007669"/>
    <property type="project" value="InterPro"/>
</dbReference>
<accession>A0A7V1GGL9</accession>
<keyword evidence="6" id="KW-1133">Transmembrane helix</keyword>
<evidence type="ECO:0000313" key="9">
    <source>
        <dbReference type="EMBL" id="HEA18923.1"/>
    </source>
</evidence>
<dbReference type="Gene3D" id="3.30.450.20">
    <property type="entry name" value="PAS domain"/>
    <property type="match status" value="1"/>
</dbReference>
<dbReference type="Gene3D" id="1.10.287.950">
    <property type="entry name" value="Methyl-accepting chemotaxis protein"/>
    <property type="match status" value="1"/>
</dbReference>
<dbReference type="SUPFAM" id="SSF58104">
    <property type="entry name" value="Methyl-accepting chemotaxis protein (MCP) signaling domain"/>
    <property type="match status" value="1"/>
</dbReference>
<dbReference type="PROSITE" id="PS50111">
    <property type="entry name" value="CHEMOTAXIS_TRANSDUC_2"/>
    <property type="match status" value="1"/>
</dbReference>
<comment type="subcellular location">
    <subcellularLocation>
        <location evidence="1">Membrane</location>
    </subcellularLocation>
</comment>
<evidence type="ECO:0000256" key="3">
    <source>
        <dbReference type="ARBA" id="ARBA00029447"/>
    </source>
</evidence>
<evidence type="ECO:0000256" key="2">
    <source>
        <dbReference type="ARBA" id="ARBA00023224"/>
    </source>
</evidence>
<dbReference type="GO" id="GO:0004888">
    <property type="term" value="F:transmembrane signaling receptor activity"/>
    <property type="evidence" value="ECO:0007669"/>
    <property type="project" value="InterPro"/>
</dbReference>
<dbReference type="GO" id="GO:0007165">
    <property type="term" value="P:signal transduction"/>
    <property type="evidence" value="ECO:0007669"/>
    <property type="project" value="UniProtKB-KW"/>
</dbReference>
<dbReference type="InterPro" id="IPR003660">
    <property type="entry name" value="HAMP_dom"/>
</dbReference>
<keyword evidence="2 4" id="KW-0807">Transducer</keyword>
<protein>
    <submittedName>
        <fullName evidence="9">Methyl-accepting chemotaxis protein</fullName>
    </submittedName>
</protein>
<dbReference type="InterPro" id="IPR004090">
    <property type="entry name" value="Chemotax_Me-accpt_rcpt"/>
</dbReference>
<keyword evidence="5" id="KW-0175">Coiled coil</keyword>
<evidence type="ECO:0000256" key="4">
    <source>
        <dbReference type="PROSITE-ProRule" id="PRU00284"/>
    </source>
</evidence>
<dbReference type="PRINTS" id="PR00260">
    <property type="entry name" value="CHEMTRNSDUCR"/>
</dbReference>
<comment type="caution">
    <text evidence="9">The sequence shown here is derived from an EMBL/GenBank/DDBJ whole genome shotgun (WGS) entry which is preliminary data.</text>
</comment>
<evidence type="ECO:0000256" key="6">
    <source>
        <dbReference type="SAM" id="Phobius"/>
    </source>
</evidence>
<feature type="coiled-coil region" evidence="5">
    <location>
        <begin position="542"/>
        <end position="576"/>
    </location>
</feature>
<dbReference type="SMART" id="SM00283">
    <property type="entry name" value="MA"/>
    <property type="match status" value="1"/>
</dbReference>
<dbReference type="InterPro" id="IPR033462">
    <property type="entry name" value="Cache_3-Cache_2"/>
</dbReference>
<feature type="domain" description="HAMP" evidence="8">
    <location>
        <begin position="337"/>
        <end position="389"/>
    </location>
</feature>
<comment type="similarity">
    <text evidence="3">Belongs to the methyl-accepting chemotaxis (MCP) protein family.</text>
</comment>
<evidence type="ECO:0000259" key="7">
    <source>
        <dbReference type="PROSITE" id="PS50111"/>
    </source>
</evidence>
<dbReference type="SUPFAM" id="SSF103190">
    <property type="entry name" value="Sensory domain-like"/>
    <property type="match status" value="1"/>
</dbReference>
<dbReference type="Proteomes" id="UP000886188">
    <property type="component" value="Unassembled WGS sequence"/>
</dbReference>
<dbReference type="InterPro" id="IPR004089">
    <property type="entry name" value="MCPsignal_dom"/>
</dbReference>
<reference evidence="9" key="1">
    <citation type="journal article" date="2020" name="mSystems">
        <title>Genome- and Community-Level Interaction Insights into Carbon Utilization and Element Cycling Functions of Hydrothermarchaeota in Hydrothermal Sediment.</title>
        <authorList>
            <person name="Zhou Z."/>
            <person name="Liu Y."/>
            <person name="Xu W."/>
            <person name="Pan J."/>
            <person name="Luo Z.H."/>
            <person name="Li M."/>
        </authorList>
    </citation>
    <scope>NUCLEOTIDE SEQUENCE [LARGE SCALE GENOMIC DNA]</scope>
    <source>
        <strain evidence="9">HyVt-346</strain>
    </source>
</reference>
<dbReference type="EMBL" id="DRGM01000208">
    <property type="protein sequence ID" value="HEA18923.1"/>
    <property type="molecule type" value="Genomic_DNA"/>
</dbReference>